<dbReference type="InterPro" id="IPR015797">
    <property type="entry name" value="NUDIX_hydrolase-like_dom_sf"/>
</dbReference>
<dbReference type="Gene3D" id="3.90.79.10">
    <property type="entry name" value="Nucleoside Triphosphate Pyrophosphohydrolase"/>
    <property type="match status" value="1"/>
</dbReference>
<sequence length="199" mass="23338">MSSVLKWFYYKIKENIQKENILKIENINFLKKHLQNLAEYEPELKTKIGKISEILSQTKIEDLTNRKSKVHLSASAVVFKNEKCYFIKHPYLKTILLPAGHVENGEMPIDTAIREFVEETGFFAKIDENMQNMGLIDVNVIEIPDNPVKSEGEHIHIDFRYKLVLDEEKNRKKSELECFLLGENEADDEFKGYYKYLDC</sequence>
<dbReference type="InterPro" id="IPR000086">
    <property type="entry name" value="NUDIX_hydrolase_dom"/>
</dbReference>
<evidence type="ECO:0000313" key="4">
    <source>
        <dbReference type="Proteomes" id="UP000006233"/>
    </source>
</evidence>
<dbReference type="AlphaFoldDB" id="C9MW87"/>
<dbReference type="HOGENOM" id="CLU_131409_0_0_0"/>
<name>C9MW87_9FUSO</name>
<reference evidence="3 4" key="1">
    <citation type="submission" date="2009-09" db="EMBL/GenBank/DDBJ databases">
        <authorList>
            <person name="Weinstock G."/>
            <person name="Sodergren E."/>
            <person name="Clifton S."/>
            <person name="Fulton L."/>
            <person name="Fulton B."/>
            <person name="Courtney L."/>
            <person name="Fronick C."/>
            <person name="Harrison M."/>
            <person name="Strong C."/>
            <person name="Farmer C."/>
            <person name="Delahaunty K."/>
            <person name="Markovic C."/>
            <person name="Hall O."/>
            <person name="Minx P."/>
            <person name="Tomlinson C."/>
            <person name="Mitreva M."/>
            <person name="Nelson J."/>
            <person name="Hou S."/>
            <person name="Wollam A."/>
            <person name="Pepin K.H."/>
            <person name="Johnson M."/>
            <person name="Bhonagiri V."/>
            <person name="Nash W.E."/>
            <person name="Warren W."/>
            <person name="Chinwalla A."/>
            <person name="Mardis E.R."/>
            <person name="Wilson R.K."/>
        </authorList>
    </citation>
    <scope>NUCLEOTIDE SEQUENCE [LARGE SCALE GENOMIC DNA]</scope>
    <source>
        <strain evidence="3 4">F0254</strain>
    </source>
</reference>
<dbReference type="PROSITE" id="PS00893">
    <property type="entry name" value="NUDIX_BOX"/>
    <property type="match status" value="1"/>
</dbReference>
<feature type="domain" description="Nudix hydrolase" evidence="2">
    <location>
        <begin position="69"/>
        <end position="199"/>
    </location>
</feature>
<comment type="caution">
    <text evidence="3">The sequence shown here is derived from an EMBL/GenBank/DDBJ whole genome shotgun (WGS) entry which is preliminary data.</text>
</comment>
<proteinExistence type="predicted"/>
<dbReference type="Pfam" id="PF00293">
    <property type="entry name" value="NUDIX"/>
    <property type="match status" value="1"/>
</dbReference>
<evidence type="ECO:0000259" key="2">
    <source>
        <dbReference type="PROSITE" id="PS51462"/>
    </source>
</evidence>
<dbReference type="EC" id="3.6.1.-" evidence="3"/>
<dbReference type="GO" id="GO:0016787">
    <property type="term" value="F:hydrolase activity"/>
    <property type="evidence" value="ECO:0007669"/>
    <property type="project" value="UniProtKB-KW"/>
</dbReference>
<evidence type="ECO:0000256" key="1">
    <source>
        <dbReference type="ARBA" id="ARBA00022801"/>
    </source>
</evidence>
<dbReference type="eggNOG" id="COG1051">
    <property type="taxonomic scope" value="Bacteria"/>
</dbReference>
<dbReference type="Proteomes" id="UP000006233">
    <property type="component" value="Unassembled WGS sequence"/>
</dbReference>
<keyword evidence="1 3" id="KW-0378">Hydrolase</keyword>
<accession>C9MW87</accession>
<organism evidence="3 4">
    <name type="scientific">Leptotrichia hofstadii F0254</name>
    <dbReference type="NCBI Taxonomy" id="634994"/>
    <lineage>
        <taxon>Bacteria</taxon>
        <taxon>Fusobacteriati</taxon>
        <taxon>Fusobacteriota</taxon>
        <taxon>Fusobacteriia</taxon>
        <taxon>Fusobacteriales</taxon>
        <taxon>Leptotrichiaceae</taxon>
        <taxon>Leptotrichia</taxon>
    </lineage>
</organism>
<dbReference type="PROSITE" id="PS51462">
    <property type="entry name" value="NUDIX"/>
    <property type="match status" value="1"/>
</dbReference>
<dbReference type="STRING" id="634994.GCWU000323_00808"/>
<protein>
    <submittedName>
        <fullName evidence="3">Putative DHNTP pyrophosphohydrolase</fullName>
        <ecNumber evidence="3">3.6.1.-</ecNumber>
    </submittedName>
</protein>
<evidence type="ECO:0000313" key="3">
    <source>
        <dbReference type="EMBL" id="EEX74753.1"/>
    </source>
</evidence>
<gene>
    <name evidence="3" type="ORF">GCWU000323_00808</name>
</gene>
<dbReference type="EMBL" id="ACVB02000008">
    <property type="protein sequence ID" value="EEX74753.1"/>
    <property type="molecule type" value="Genomic_DNA"/>
</dbReference>
<dbReference type="InterPro" id="IPR020084">
    <property type="entry name" value="NUDIX_hydrolase_CS"/>
</dbReference>
<dbReference type="SUPFAM" id="SSF55811">
    <property type="entry name" value="Nudix"/>
    <property type="match status" value="1"/>
</dbReference>